<dbReference type="PANTHER" id="PTHR43130:SF11">
    <property type="entry name" value="TRANSCRIPTIONAL REGULATORY PROTEIN"/>
    <property type="match status" value="1"/>
</dbReference>
<evidence type="ECO:0000256" key="2">
    <source>
        <dbReference type="ARBA" id="ARBA00023125"/>
    </source>
</evidence>
<dbReference type="CDD" id="cd03138">
    <property type="entry name" value="GATase1_AraC_2"/>
    <property type="match status" value="1"/>
</dbReference>
<evidence type="ECO:0000256" key="1">
    <source>
        <dbReference type="ARBA" id="ARBA00023015"/>
    </source>
</evidence>
<evidence type="ECO:0000256" key="3">
    <source>
        <dbReference type="ARBA" id="ARBA00023163"/>
    </source>
</evidence>
<dbReference type="PROSITE" id="PS00041">
    <property type="entry name" value="HTH_ARAC_FAMILY_1"/>
    <property type="match status" value="1"/>
</dbReference>
<dbReference type="InterPro" id="IPR009057">
    <property type="entry name" value="Homeodomain-like_sf"/>
</dbReference>
<dbReference type="PROSITE" id="PS01124">
    <property type="entry name" value="HTH_ARAC_FAMILY_2"/>
    <property type="match status" value="1"/>
</dbReference>
<dbReference type="Pfam" id="PF01965">
    <property type="entry name" value="DJ-1_PfpI"/>
    <property type="match status" value="1"/>
</dbReference>
<dbReference type="SUPFAM" id="SSF46689">
    <property type="entry name" value="Homeodomain-like"/>
    <property type="match status" value="2"/>
</dbReference>
<dbReference type="Proteomes" id="UP000184603">
    <property type="component" value="Unassembled WGS sequence"/>
</dbReference>
<dbReference type="SUPFAM" id="SSF52317">
    <property type="entry name" value="Class I glutamine amidotransferase-like"/>
    <property type="match status" value="1"/>
</dbReference>
<dbReference type="Gene3D" id="1.10.10.60">
    <property type="entry name" value="Homeodomain-like"/>
    <property type="match status" value="2"/>
</dbReference>
<proteinExistence type="predicted"/>
<keyword evidence="2 5" id="KW-0238">DNA-binding</keyword>
<keyword evidence="1" id="KW-0805">Transcription regulation</keyword>
<gene>
    <name evidence="5" type="ORF">SAMN02745220_03954</name>
</gene>
<organism evidence="5 6">
    <name type="scientific">Desulfopila aestuarii DSM 18488</name>
    <dbReference type="NCBI Taxonomy" id="1121416"/>
    <lineage>
        <taxon>Bacteria</taxon>
        <taxon>Pseudomonadati</taxon>
        <taxon>Thermodesulfobacteriota</taxon>
        <taxon>Desulfobulbia</taxon>
        <taxon>Desulfobulbales</taxon>
        <taxon>Desulfocapsaceae</taxon>
        <taxon>Desulfopila</taxon>
    </lineage>
</organism>
<evidence type="ECO:0000313" key="6">
    <source>
        <dbReference type="Proteomes" id="UP000184603"/>
    </source>
</evidence>
<dbReference type="STRING" id="1121416.SAMN02745220_03954"/>
<dbReference type="OrthoDB" id="9798003at2"/>
<dbReference type="SMART" id="SM00342">
    <property type="entry name" value="HTH_ARAC"/>
    <property type="match status" value="1"/>
</dbReference>
<protein>
    <submittedName>
        <fullName evidence="5">Transcriptional regulator GlxA family, contains an amidase domain and an AraC-type DNA-binding HTH domain</fullName>
    </submittedName>
</protein>
<evidence type="ECO:0000313" key="5">
    <source>
        <dbReference type="EMBL" id="SHO51319.1"/>
    </source>
</evidence>
<dbReference type="InterPro" id="IPR052158">
    <property type="entry name" value="INH-QAR"/>
</dbReference>
<dbReference type="RefSeq" id="WP_073615386.1">
    <property type="nucleotide sequence ID" value="NZ_FRFE01000024.1"/>
</dbReference>
<dbReference type="GO" id="GO:0043565">
    <property type="term" value="F:sequence-specific DNA binding"/>
    <property type="evidence" value="ECO:0007669"/>
    <property type="project" value="InterPro"/>
</dbReference>
<dbReference type="PANTHER" id="PTHR43130">
    <property type="entry name" value="ARAC-FAMILY TRANSCRIPTIONAL REGULATOR"/>
    <property type="match status" value="1"/>
</dbReference>
<dbReference type="InterPro" id="IPR029062">
    <property type="entry name" value="Class_I_gatase-like"/>
</dbReference>
<dbReference type="Pfam" id="PF12833">
    <property type="entry name" value="HTH_18"/>
    <property type="match status" value="1"/>
</dbReference>
<keyword evidence="3" id="KW-0804">Transcription</keyword>
<dbReference type="AlphaFoldDB" id="A0A1M7YFH3"/>
<dbReference type="GO" id="GO:0003700">
    <property type="term" value="F:DNA-binding transcription factor activity"/>
    <property type="evidence" value="ECO:0007669"/>
    <property type="project" value="InterPro"/>
</dbReference>
<reference evidence="5 6" key="1">
    <citation type="submission" date="2016-12" db="EMBL/GenBank/DDBJ databases">
        <authorList>
            <person name="Song W.-J."/>
            <person name="Kurnit D.M."/>
        </authorList>
    </citation>
    <scope>NUCLEOTIDE SEQUENCE [LARGE SCALE GENOMIC DNA]</scope>
    <source>
        <strain evidence="5 6">DSM 18488</strain>
    </source>
</reference>
<keyword evidence="6" id="KW-1185">Reference proteome</keyword>
<evidence type="ECO:0000259" key="4">
    <source>
        <dbReference type="PROSITE" id="PS01124"/>
    </source>
</evidence>
<sequence>MLTIALLAIQNAISSSITGPQDIFSVSNLQWQQMHNDSEPFCEVNIVQPSIAGTTSFNGLQIASTATIADNKTYDIIIIPAAYGDLQPTLHNQHLIGWLIRQHSSGACICCVCAGSFLIAKTGLLDNRRATTHWALANEFKQQFPKVILRAEKMLIDEGDIISSGGVTSYLDLCLYLVRRFGTPELATAISRTFLIDTTRQAQLPYATCSFYTQHGDAEILQAQQWLETHFSQPVTIAQLAGTAGLGERTFTRRFKKATGDSPSEYLQRIRIEAARESLTKTRETVDFITRAVGYEDVTSFRRLFRKYTGLSPSAYRKRFTLLYDEVKV</sequence>
<dbReference type="InterPro" id="IPR002818">
    <property type="entry name" value="DJ-1/PfpI"/>
</dbReference>
<name>A0A1M7YFH3_9BACT</name>
<dbReference type="EMBL" id="FRFE01000024">
    <property type="protein sequence ID" value="SHO51319.1"/>
    <property type="molecule type" value="Genomic_DNA"/>
</dbReference>
<dbReference type="InterPro" id="IPR018060">
    <property type="entry name" value="HTH_AraC"/>
</dbReference>
<feature type="domain" description="HTH araC/xylS-type" evidence="4">
    <location>
        <begin position="221"/>
        <end position="319"/>
    </location>
</feature>
<dbReference type="InterPro" id="IPR018062">
    <property type="entry name" value="HTH_AraC-typ_CS"/>
</dbReference>
<dbReference type="Gene3D" id="3.40.50.880">
    <property type="match status" value="1"/>
</dbReference>
<accession>A0A1M7YFH3</accession>